<dbReference type="KEGG" id="aue:C5O00_07110"/>
<evidence type="ECO:0000313" key="3">
    <source>
        <dbReference type="Proteomes" id="UP000238442"/>
    </source>
</evidence>
<dbReference type="Gene3D" id="2.40.128.490">
    <property type="entry name" value="Uncharacterised protein PF14869, DUF4488"/>
    <property type="match status" value="1"/>
</dbReference>
<feature type="chain" id="PRO_5015745003" description="Lipocalin-like domain-containing protein" evidence="1">
    <location>
        <begin position="21"/>
        <end position="149"/>
    </location>
</feature>
<dbReference type="EMBL" id="CP027062">
    <property type="protein sequence ID" value="AVI50957.1"/>
    <property type="molecule type" value="Genomic_DNA"/>
</dbReference>
<accession>A0A2S0HW92</accession>
<dbReference type="AlphaFoldDB" id="A0A2S0HW92"/>
<feature type="signal peptide" evidence="1">
    <location>
        <begin position="1"/>
        <end position="20"/>
    </location>
</feature>
<gene>
    <name evidence="2" type="ORF">C5O00_07110</name>
</gene>
<protein>
    <recommendedName>
        <fullName evidence="4">Lipocalin-like domain-containing protein</fullName>
    </recommendedName>
</protein>
<keyword evidence="1" id="KW-0732">Signal</keyword>
<evidence type="ECO:0008006" key="4">
    <source>
        <dbReference type="Google" id="ProtNLM"/>
    </source>
</evidence>
<name>A0A2S0HW92_9FLAO</name>
<dbReference type="Proteomes" id="UP000238442">
    <property type="component" value="Chromosome"/>
</dbReference>
<dbReference type="RefSeq" id="WP_105216178.1">
    <property type="nucleotide sequence ID" value="NZ_CP027062.1"/>
</dbReference>
<evidence type="ECO:0000256" key="1">
    <source>
        <dbReference type="SAM" id="SignalP"/>
    </source>
</evidence>
<sequence>MKKVILMVCCVIGALAFISADKNNSQDNALSIEGVWELEHQFLYENSQVKDTIMNLNGYRQVKIYTKGKVMWTRFNPADSNEWFGYGSYEVKDGMLHEQLEYASDAMMRIVDTVQVFKFELDLGEKRYSQIVWDSKGNPESSENYVRIE</sequence>
<evidence type="ECO:0000313" key="2">
    <source>
        <dbReference type="EMBL" id="AVI50957.1"/>
    </source>
</evidence>
<dbReference type="OrthoDB" id="1441376at2"/>
<reference evidence="2 3" key="1">
    <citation type="submission" date="2018-02" db="EMBL/GenBank/DDBJ databases">
        <title>Genomic analysis of the strain RR4-38 isolated from a seawater recirculating aquaculture system.</title>
        <authorList>
            <person name="Kim Y.-S."/>
            <person name="Jang Y.H."/>
            <person name="Kim K.-H."/>
        </authorList>
    </citation>
    <scope>NUCLEOTIDE SEQUENCE [LARGE SCALE GENOMIC DNA]</scope>
    <source>
        <strain evidence="2 3">RR4-38</strain>
    </source>
</reference>
<keyword evidence="3" id="KW-1185">Reference proteome</keyword>
<organism evidence="2 3">
    <name type="scientific">Pukyongia salina</name>
    <dbReference type="NCBI Taxonomy" id="2094025"/>
    <lineage>
        <taxon>Bacteria</taxon>
        <taxon>Pseudomonadati</taxon>
        <taxon>Bacteroidota</taxon>
        <taxon>Flavobacteriia</taxon>
        <taxon>Flavobacteriales</taxon>
        <taxon>Flavobacteriaceae</taxon>
        <taxon>Pukyongia</taxon>
    </lineage>
</organism>
<proteinExistence type="predicted"/>